<feature type="compositionally biased region" description="Low complexity" evidence="1">
    <location>
        <begin position="384"/>
        <end position="401"/>
    </location>
</feature>
<evidence type="ECO:0000256" key="1">
    <source>
        <dbReference type="SAM" id="MobiDB-lite"/>
    </source>
</evidence>
<evidence type="ECO:0000313" key="2">
    <source>
        <dbReference type="EMBL" id="KPM11373.1"/>
    </source>
</evidence>
<dbReference type="Proteomes" id="UP000616769">
    <property type="component" value="Unassembled WGS sequence"/>
</dbReference>
<comment type="caution">
    <text evidence="2">The sequence shown here is derived from an EMBL/GenBank/DDBJ whole genome shotgun (WGS) entry which is preliminary data.</text>
</comment>
<name>A0A132AKC1_SARSC</name>
<dbReference type="OrthoDB" id="6361347at2759"/>
<evidence type="ECO:0000313" key="3">
    <source>
        <dbReference type="Proteomes" id="UP000616769"/>
    </source>
</evidence>
<protein>
    <submittedName>
        <fullName evidence="2">Uncharacterized protein</fullName>
    </submittedName>
</protein>
<feature type="region of interest" description="Disordered" evidence="1">
    <location>
        <begin position="374"/>
        <end position="411"/>
    </location>
</feature>
<organism evidence="2 3">
    <name type="scientific">Sarcoptes scabiei</name>
    <name type="common">Itch mite</name>
    <name type="synonym">Acarus scabiei</name>
    <dbReference type="NCBI Taxonomy" id="52283"/>
    <lineage>
        <taxon>Eukaryota</taxon>
        <taxon>Metazoa</taxon>
        <taxon>Ecdysozoa</taxon>
        <taxon>Arthropoda</taxon>
        <taxon>Chelicerata</taxon>
        <taxon>Arachnida</taxon>
        <taxon>Acari</taxon>
        <taxon>Acariformes</taxon>
        <taxon>Sarcoptiformes</taxon>
        <taxon>Astigmata</taxon>
        <taxon>Psoroptidia</taxon>
        <taxon>Sarcoptoidea</taxon>
        <taxon>Sarcoptidae</taxon>
        <taxon>Sarcoptinae</taxon>
        <taxon>Sarcoptes</taxon>
    </lineage>
</organism>
<dbReference type="VEuPathDB" id="VectorBase:SSCA004452"/>
<feature type="compositionally biased region" description="Polar residues" evidence="1">
    <location>
        <begin position="402"/>
        <end position="411"/>
    </location>
</feature>
<gene>
    <name evidence="2" type="ORF">QR98_0099440</name>
</gene>
<accession>A0A132AKC1</accession>
<reference evidence="2 3" key="1">
    <citation type="journal article" date="2015" name="Parasit. Vectors">
        <title>Draft genome of the scabies mite.</title>
        <authorList>
            <person name="Rider S.D.Jr."/>
            <person name="Morgan M.S."/>
            <person name="Arlian L.G."/>
        </authorList>
    </citation>
    <scope>NUCLEOTIDE SEQUENCE [LARGE SCALE GENOMIC DNA]</scope>
    <source>
        <strain evidence="2">Arlian Lab</strain>
    </source>
</reference>
<dbReference type="AlphaFoldDB" id="A0A132AKC1"/>
<dbReference type="PANTHER" id="PTHR37159">
    <property type="entry name" value="GH11867P"/>
    <property type="match status" value="1"/>
</dbReference>
<proteinExistence type="predicted"/>
<dbReference type="EMBL" id="JXLN01017019">
    <property type="protein sequence ID" value="KPM11373.1"/>
    <property type="molecule type" value="Genomic_DNA"/>
</dbReference>
<dbReference type="PANTHER" id="PTHR37159:SF1">
    <property type="entry name" value="GH11867P"/>
    <property type="match status" value="1"/>
</dbReference>
<sequence>MKSIEYNRDPDLIERITKRRELIRTEGNRSDGISSNVNPSVAPEWFDRQHFQHAQKLFKNYKTIIRVSEFVGLNMVLYHERGLIPLLATGNSSTVSKLFIRYLSTIKHVTNWFEADPFDPKSKSFRSLKIVRSMHSKTAKQLNRQAGHFDENDCIVDEAKFLFISQYGMCHAQFSFVGFMAIFPKQFGYHNFKRNDFEALFHFWRVIGYCLGTDDRYNLCSGSFEETMELCRQIYFEEWLPSIRNLKTDASIKMAKAICLAMSYVSPNIDYSALMRYCAPFLEIPIDDFPLETFHSKFLYSGYKVLFQHVAKSSVIMRLLSIASEFRVQRAIRNQNKIEELLRKKYPDIELKQEWNDQNRCPFQAKFQYTSAISKDSPTEQTDSNDNLNDQSCDSDNNNNNAKLQQTVMEI</sequence>